<reference evidence="1" key="1">
    <citation type="submission" date="2019-10" db="EMBL/GenBank/DDBJ databases">
        <authorList>
            <person name="Zhang R."/>
            <person name="Pan Y."/>
            <person name="Wang J."/>
            <person name="Ma R."/>
            <person name="Yu S."/>
        </authorList>
    </citation>
    <scope>NUCLEOTIDE SEQUENCE</scope>
    <source>
        <strain evidence="1">LA-IB0</strain>
        <tissue evidence="1">Leaf</tissue>
    </source>
</reference>
<evidence type="ECO:0000313" key="2">
    <source>
        <dbReference type="Proteomes" id="UP000826271"/>
    </source>
</evidence>
<dbReference type="EMBL" id="WHWC01000012">
    <property type="protein sequence ID" value="KAG8372413.1"/>
    <property type="molecule type" value="Genomic_DNA"/>
</dbReference>
<evidence type="ECO:0008006" key="3">
    <source>
        <dbReference type="Google" id="ProtNLM"/>
    </source>
</evidence>
<protein>
    <recommendedName>
        <fullName evidence="3">Retrotransposon gag domain-containing protein</fullName>
    </recommendedName>
</protein>
<keyword evidence="2" id="KW-1185">Reference proteome</keyword>
<dbReference type="Proteomes" id="UP000826271">
    <property type="component" value="Unassembled WGS sequence"/>
</dbReference>
<organism evidence="1 2">
    <name type="scientific">Buddleja alternifolia</name>
    <dbReference type="NCBI Taxonomy" id="168488"/>
    <lineage>
        <taxon>Eukaryota</taxon>
        <taxon>Viridiplantae</taxon>
        <taxon>Streptophyta</taxon>
        <taxon>Embryophyta</taxon>
        <taxon>Tracheophyta</taxon>
        <taxon>Spermatophyta</taxon>
        <taxon>Magnoliopsida</taxon>
        <taxon>eudicotyledons</taxon>
        <taxon>Gunneridae</taxon>
        <taxon>Pentapetalae</taxon>
        <taxon>asterids</taxon>
        <taxon>lamiids</taxon>
        <taxon>Lamiales</taxon>
        <taxon>Scrophulariaceae</taxon>
        <taxon>Buddlejeae</taxon>
        <taxon>Buddleja</taxon>
    </lineage>
</organism>
<comment type="caution">
    <text evidence="1">The sequence shown here is derived from an EMBL/GenBank/DDBJ whole genome shotgun (WGS) entry which is preliminary data.</text>
</comment>
<dbReference type="AlphaFoldDB" id="A0AAV6WZT2"/>
<name>A0AAV6WZT2_9LAMI</name>
<accession>A0AAV6WZT2</accession>
<gene>
    <name evidence="1" type="ORF">BUALT_Bualt12G0063600</name>
</gene>
<proteinExistence type="predicted"/>
<sequence>MPQNKQPPAHAYGQPPIPQPGLKLEDLLAIATVVAQMIQGQQRTKAAAQPATKGIKAHYETLRKAHVPTFDGDHDPKGAQKWLKEIEDNFELIEIPIEVRPKVIVPFLVGEVARHFFPNTIRLQKMVEFDSIMQQSDVTLLEYSAKFHYLGKYSPTIMGDPQLKIYKFTNGLKSQIQSALVVFKERNFDELLGAAIRAEADIKKRDE</sequence>
<evidence type="ECO:0000313" key="1">
    <source>
        <dbReference type="EMBL" id="KAG8372413.1"/>
    </source>
</evidence>